<name>A0A1I3P7L6_9EURY</name>
<dbReference type="EMBL" id="FORO01000016">
    <property type="protein sequence ID" value="SFJ17429.1"/>
    <property type="molecule type" value="Genomic_DNA"/>
</dbReference>
<dbReference type="AlphaFoldDB" id="A0A1I3P7L6"/>
<gene>
    <name evidence="1" type="ORF">SAMN05443661_11655</name>
</gene>
<organism evidence="1 2">
    <name type="scientific">Natronobacterium gregoryi</name>
    <dbReference type="NCBI Taxonomy" id="44930"/>
    <lineage>
        <taxon>Archaea</taxon>
        <taxon>Methanobacteriati</taxon>
        <taxon>Methanobacteriota</taxon>
        <taxon>Stenosarchaea group</taxon>
        <taxon>Halobacteria</taxon>
        <taxon>Halobacteriales</taxon>
        <taxon>Natrialbaceae</taxon>
        <taxon>Natronobacterium</taxon>
    </lineage>
</organism>
<dbReference type="Proteomes" id="UP000182829">
    <property type="component" value="Unassembled WGS sequence"/>
</dbReference>
<protein>
    <submittedName>
        <fullName evidence="1">Uncharacterized protein</fullName>
    </submittedName>
</protein>
<proteinExistence type="predicted"/>
<reference evidence="1 2" key="1">
    <citation type="submission" date="2016-10" db="EMBL/GenBank/DDBJ databases">
        <authorList>
            <person name="de Groot N.N."/>
        </authorList>
    </citation>
    <scope>NUCLEOTIDE SEQUENCE [LARGE SCALE GENOMIC DNA]</scope>
    <source>
        <strain evidence="1 2">SP2</strain>
    </source>
</reference>
<accession>A0A1I3P7L6</accession>
<evidence type="ECO:0000313" key="2">
    <source>
        <dbReference type="Proteomes" id="UP000182829"/>
    </source>
</evidence>
<sequence>MTNTWSDLFERGSAYDVSLEEIRAAIDDLEADDE</sequence>
<evidence type="ECO:0000313" key="1">
    <source>
        <dbReference type="EMBL" id="SFJ17429.1"/>
    </source>
</evidence>